<organism evidence="9 10">
    <name type="scientific">Bdellovibrio bacteriovorus</name>
    <dbReference type="NCBI Taxonomy" id="959"/>
    <lineage>
        <taxon>Bacteria</taxon>
        <taxon>Pseudomonadati</taxon>
        <taxon>Bdellovibrionota</taxon>
        <taxon>Bdellovibrionia</taxon>
        <taxon>Bdellovibrionales</taxon>
        <taxon>Pseudobdellovibrionaceae</taxon>
        <taxon>Bdellovibrio</taxon>
    </lineage>
</organism>
<dbReference type="Proteomes" id="UP000197003">
    <property type="component" value="Chromosome"/>
</dbReference>
<evidence type="ECO:0000256" key="1">
    <source>
        <dbReference type="ARBA" id="ARBA00001933"/>
    </source>
</evidence>
<dbReference type="Gene3D" id="3.40.50.1100">
    <property type="match status" value="2"/>
</dbReference>
<comment type="cofactor">
    <cofactor evidence="1">
        <name>pyridoxal 5'-phosphate</name>
        <dbReference type="ChEBI" id="CHEBI:597326"/>
    </cofactor>
</comment>
<evidence type="ECO:0000256" key="3">
    <source>
        <dbReference type="ARBA" id="ARBA00010869"/>
    </source>
</evidence>
<dbReference type="CDD" id="cd01562">
    <property type="entry name" value="Thr-dehyd"/>
    <property type="match status" value="1"/>
</dbReference>
<dbReference type="SUPFAM" id="SSF53686">
    <property type="entry name" value="Tryptophan synthase beta subunit-like PLP-dependent enzymes"/>
    <property type="match status" value="1"/>
</dbReference>
<dbReference type="GO" id="GO:0004794">
    <property type="term" value="F:threonine deaminase activity"/>
    <property type="evidence" value="ECO:0007669"/>
    <property type="project" value="InterPro"/>
</dbReference>
<evidence type="ECO:0000259" key="8">
    <source>
        <dbReference type="PROSITE" id="PS51671"/>
    </source>
</evidence>
<gene>
    <name evidence="9" type="ORF">B9G79_13350</name>
</gene>
<dbReference type="InterPro" id="IPR050147">
    <property type="entry name" value="Ser/Thr_Dehydratase"/>
</dbReference>
<evidence type="ECO:0000313" key="9">
    <source>
        <dbReference type="EMBL" id="ASD64484.1"/>
    </source>
</evidence>
<keyword evidence="4" id="KW-0100">Branched-chain amino acid biosynthesis</keyword>
<proteinExistence type="inferred from homology"/>
<evidence type="ECO:0000256" key="5">
    <source>
        <dbReference type="ARBA" id="ARBA00022898"/>
    </source>
</evidence>
<dbReference type="GO" id="GO:0006567">
    <property type="term" value="P:L-threonine catabolic process"/>
    <property type="evidence" value="ECO:0007669"/>
    <property type="project" value="InterPro"/>
</dbReference>
<dbReference type="PANTHER" id="PTHR48078">
    <property type="entry name" value="THREONINE DEHYDRATASE, MITOCHONDRIAL-RELATED"/>
    <property type="match status" value="1"/>
</dbReference>
<dbReference type="Gene3D" id="3.30.70.260">
    <property type="match status" value="1"/>
</dbReference>
<dbReference type="InterPro" id="IPR005789">
    <property type="entry name" value="Thr_deHydtase_catblc"/>
</dbReference>
<dbReference type="PANTHER" id="PTHR48078:SF6">
    <property type="entry name" value="L-THREONINE DEHYDRATASE CATABOLIC TDCB"/>
    <property type="match status" value="1"/>
</dbReference>
<evidence type="ECO:0000256" key="7">
    <source>
        <dbReference type="ARBA" id="ARBA00049406"/>
    </source>
</evidence>
<reference evidence="9 10" key="1">
    <citation type="submission" date="2017-04" db="EMBL/GenBank/DDBJ databases">
        <title>Whole genome sequence of Bdellovibrio bacteriovorus strain SSB218315.</title>
        <authorList>
            <person name="Oyedara O."/>
            <person name="Rodriguez-Perez M.A."/>
        </authorList>
    </citation>
    <scope>NUCLEOTIDE SEQUENCE [LARGE SCALE GENOMIC DNA]</scope>
    <source>
        <strain evidence="9 10">SSB218315</strain>
    </source>
</reference>
<keyword evidence="5" id="KW-0663">Pyridoxal phosphate</keyword>
<dbReference type="PROSITE" id="PS00165">
    <property type="entry name" value="DEHYDRATASE_SER_THR"/>
    <property type="match status" value="1"/>
</dbReference>
<dbReference type="OrthoDB" id="5288737at2"/>
<feature type="domain" description="ACT" evidence="8">
    <location>
        <begin position="328"/>
        <end position="403"/>
    </location>
</feature>
<evidence type="ECO:0000313" key="10">
    <source>
        <dbReference type="Proteomes" id="UP000197003"/>
    </source>
</evidence>
<dbReference type="Pfam" id="PF00291">
    <property type="entry name" value="PALP"/>
    <property type="match status" value="1"/>
</dbReference>
<keyword evidence="4" id="KW-0412">Isoleucine biosynthesis</keyword>
<evidence type="ECO:0000256" key="6">
    <source>
        <dbReference type="ARBA" id="ARBA00023239"/>
    </source>
</evidence>
<dbReference type="InterPro" id="IPR001926">
    <property type="entry name" value="TrpB-like_PALP"/>
</dbReference>
<comment type="similarity">
    <text evidence="3">Belongs to the serine/threonine dehydratase family.</text>
</comment>
<dbReference type="InterPro" id="IPR002912">
    <property type="entry name" value="ACT_dom"/>
</dbReference>
<dbReference type="EMBL" id="CP020946">
    <property type="protein sequence ID" value="ASD64484.1"/>
    <property type="molecule type" value="Genomic_DNA"/>
</dbReference>
<dbReference type="FunFam" id="3.40.50.1100:FF:000005">
    <property type="entry name" value="Threonine dehydratase catabolic"/>
    <property type="match status" value="1"/>
</dbReference>
<dbReference type="GO" id="GO:0030170">
    <property type="term" value="F:pyridoxal phosphate binding"/>
    <property type="evidence" value="ECO:0007669"/>
    <property type="project" value="InterPro"/>
</dbReference>
<dbReference type="SUPFAM" id="SSF55021">
    <property type="entry name" value="ACT-like"/>
    <property type="match status" value="1"/>
</dbReference>
<accession>A0A1Z3NAI7</accession>
<dbReference type="InterPro" id="IPR044561">
    <property type="entry name" value="ACT_ThrD-II-like"/>
</dbReference>
<name>A0A1Z3NAI7_BDEBC</name>
<sequence length="403" mass="43355">MKVSFADIQKARELLKDIICPTEMSHSISASNLLKSEVYLKFENTQRTGSFKFRGAYNKISNLTADEKARGVVASSAGNHAQGVALSAKLAGVKSTIVMPETASISKASATRDYGANVVLKGEIYDEAFEHAQKLEKEHGYTFVHPYQDPHVIAGQGTIGIEILEKVPDLDTVIVPIGGGGLISGVALAVKAINPKIRVIGVQSDRSPGMAHLYNKQPLSQIKRAATIADGIAIKNPSQVMLDNFISKYVDQVVTVSDDEIAEAIVFLMERAKTVAEGSGAAAMAAAMSRGLDLGKKTCVIISGGNIDLNIVSKIIDRGQILRGRLCELSVIVDDLPGNLSRLTQAIASQKANILEVRHDRVSKGLSLRETRIDFVLETTSIEHVERIKRALEETGAKVVQST</sequence>
<keyword evidence="6 9" id="KW-0456">Lyase</keyword>
<protein>
    <submittedName>
        <fullName evidence="9">Threonine ammonia-lyase</fullName>
    </submittedName>
</protein>
<dbReference type="PROSITE" id="PS51671">
    <property type="entry name" value="ACT"/>
    <property type="match status" value="1"/>
</dbReference>
<dbReference type="CDD" id="cd04886">
    <property type="entry name" value="ACT_ThrD-II-like"/>
    <property type="match status" value="1"/>
</dbReference>
<dbReference type="InterPro" id="IPR036052">
    <property type="entry name" value="TrpB-like_PALP_sf"/>
</dbReference>
<dbReference type="FunFam" id="3.40.50.1100:FF:000007">
    <property type="entry name" value="L-threonine dehydratase catabolic TdcB"/>
    <property type="match status" value="1"/>
</dbReference>
<comment type="pathway">
    <text evidence="2">Amino-acid biosynthesis; L-isoleucine biosynthesis; 2-oxobutanoate from L-threonine: step 1/1.</text>
</comment>
<evidence type="ECO:0000256" key="4">
    <source>
        <dbReference type="ARBA" id="ARBA00022624"/>
    </source>
</evidence>
<dbReference type="InterPro" id="IPR000634">
    <property type="entry name" value="Ser/Thr_deHydtase_PyrdxlP-BS"/>
</dbReference>
<dbReference type="InterPro" id="IPR045865">
    <property type="entry name" value="ACT-like_dom_sf"/>
</dbReference>
<dbReference type="GO" id="GO:0006565">
    <property type="term" value="P:L-serine catabolic process"/>
    <property type="evidence" value="ECO:0007669"/>
    <property type="project" value="TreeGrafter"/>
</dbReference>
<dbReference type="GO" id="GO:0003941">
    <property type="term" value="F:L-serine ammonia-lyase activity"/>
    <property type="evidence" value="ECO:0007669"/>
    <property type="project" value="UniProtKB-EC"/>
</dbReference>
<dbReference type="UniPathway" id="UPA00047">
    <property type="reaction ID" value="UER00054"/>
</dbReference>
<evidence type="ECO:0000256" key="2">
    <source>
        <dbReference type="ARBA" id="ARBA00004810"/>
    </source>
</evidence>
<keyword evidence="4" id="KW-0028">Amino-acid biosynthesis</keyword>
<dbReference type="NCBIfam" id="TIGR01127">
    <property type="entry name" value="ilvA_1Cterm"/>
    <property type="match status" value="1"/>
</dbReference>
<comment type="catalytic activity">
    <reaction evidence="7">
        <text>L-serine = pyruvate + NH4(+)</text>
        <dbReference type="Rhea" id="RHEA:19169"/>
        <dbReference type="ChEBI" id="CHEBI:15361"/>
        <dbReference type="ChEBI" id="CHEBI:28938"/>
        <dbReference type="ChEBI" id="CHEBI:33384"/>
        <dbReference type="EC" id="4.3.1.17"/>
    </reaction>
</comment>
<dbReference type="RefSeq" id="WP_088565952.1">
    <property type="nucleotide sequence ID" value="NZ_CP020946.1"/>
</dbReference>
<dbReference type="GO" id="GO:0009097">
    <property type="term" value="P:isoleucine biosynthetic process"/>
    <property type="evidence" value="ECO:0007669"/>
    <property type="project" value="UniProtKB-UniPathway"/>
</dbReference>
<dbReference type="AlphaFoldDB" id="A0A1Z3NAI7"/>